<dbReference type="EMBL" id="VIFM01000045">
    <property type="protein sequence ID" value="TQF15368.1"/>
    <property type="molecule type" value="Genomic_DNA"/>
</dbReference>
<keyword evidence="4" id="KW-1185">Reference proteome</keyword>
<protein>
    <submittedName>
        <fullName evidence="3">SRPBCC domain-containing protein</fullName>
    </submittedName>
</protein>
<dbReference type="AlphaFoldDB" id="A0A540X280"/>
<evidence type="ECO:0000259" key="2">
    <source>
        <dbReference type="Pfam" id="PF08327"/>
    </source>
</evidence>
<comment type="similarity">
    <text evidence="1">Belongs to the AHA1 family.</text>
</comment>
<dbReference type="CDD" id="cd07814">
    <property type="entry name" value="SRPBCC_CalC_Aha1-like"/>
    <property type="match status" value="1"/>
</dbReference>
<dbReference type="RefSeq" id="WP_141642977.1">
    <property type="nucleotide sequence ID" value="NZ_VIFM01000045.1"/>
</dbReference>
<dbReference type="Proteomes" id="UP000315369">
    <property type="component" value="Unassembled WGS sequence"/>
</dbReference>
<evidence type="ECO:0000256" key="1">
    <source>
        <dbReference type="ARBA" id="ARBA00006817"/>
    </source>
</evidence>
<dbReference type="InterPro" id="IPR023393">
    <property type="entry name" value="START-like_dom_sf"/>
</dbReference>
<name>A0A540X280_9BACT</name>
<dbReference type="SUPFAM" id="SSF55961">
    <property type="entry name" value="Bet v1-like"/>
    <property type="match status" value="1"/>
</dbReference>
<evidence type="ECO:0000313" key="4">
    <source>
        <dbReference type="Proteomes" id="UP000315369"/>
    </source>
</evidence>
<comment type="caution">
    <text evidence="3">The sequence shown here is derived from an EMBL/GenBank/DDBJ whole genome shotgun (WGS) entry which is preliminary data.</text>
</comment>
<reference evidence="3 4" key="1">
    <citation type="submission" date="2019-06" db="EMBL/GenBank/DDBJ databases">
        <authorList>
            <person name="Livingstone P."/>
            <person name="Whitworth D."/>
        </authorList>
    </citation>
    <scope>NUCLEOTIDE SEQUENCE [LARGE SCALE GENOMIC DNA]</scope>
    <source>
        <strain evidence="3 4">AM401</strain>
    </source>
</reference>
<dbReference type="Gene3D" id="3.30.530.20">
    <property type="match status" value="1"/>
</dbReference>
<organism evidence="3 4">
    <name type="scientific">Myxococcus llanfairpwllgwyngyllgogerychwyrndrobwllllantysiliogogogochensis</name>
    <dbReference type="NCBI Taxonomy" id="2590453"/>
    <lineage>
        <taxon>Bacteria</taxon>
        <taxon>Pseudomonadati</taxon>
        <taxon>Myxococcota</taxon>
        <taxon>Myxococcia</taxon>
        <taxon>Myxococcales</taxon>
        <taxon>Cystobacterineae</taxon>
        <taxon>Myxococcaceae</taxon>
        <taxon>Myxococcus</taxon>
    </lineage>
</organism>
<gene>
    <name evidence="3" type="ORF">FJV41_14045</name>
</gene>
<dbReference type="InterPro" id="IPR013538">
    <property type="entry name" value="ASHA1/2-like_C"/>
</dbReference>
<dbReference type="OrthoDB" id="9805228at2"/>
<proteinExistence type="inferred from homology"/>
<feature type="domain" description="Activator of Hsp90 ATPase homologue 1/2-like C-terminal" evidence="2">
    <location>
        <begin position="16"/>
        <end position="149"/>
    </location>
</feature>
<sequence>MSPHAPIQVQLVRHFDVPVERVFDAWVDAKLLGQWMFGPRVRDEQVVHLHLDARVGGTFSFLVRRRDMDIDHIGTYLEVDRPHRLVFTWAIREDNLAEEDISRVSLEFRPQGTGCELTLTHVMSSKWAEYADRTQAGWATMLTALTRALAAPDALEPRHG</sequence>
<evidence type="ECO:0000313" key="3">
    <source>
        <dbReference type="EMBL" id="TQF15368.1"/>
    </source>
</evidence>
<accession>A0A540X280</accession>
<dbReference type="Pfam" id="PF08327">
    <property type="entry name" value="AHSA1"/>
    <property type="match status" value="1"/>
</dbReference>